<name>A0AA40K4A8_9PEZI</name>
<dbReference type="EMBL" id="JAUKTV010000002">
    <property type="protein sequence ID" value="KAK0745365.1"/>
    <property type="molecule type" value="Genomic_DNA"/>
</dbReference>
<proteinExistence type="predicted"/>
<dbReference type="AlphaFoldDB" id="A0AA40K4A8"/>
<dbReference type="Proteomes" id="UP001172159">
    <property type="component" value="Unassembled WGS sequence"/>
</dbReference>
<keyword evidence="2" id="KW-1185">Reference proteome</keyword>
<gene>
    <name evidence="1" type="ORF">B0T21DRAFT_101644</name>
</gene>
<reference evidence="1" key="1">
    <citation type="submission" date="2023-06" db="EMBL/GenBank/DDBJ databases">
        <title>Genome-scale phylogeny and comparative genomics of the fungal order Sordariales.</title>
        <authorList>
            <consortium name="Lawrence Berkeley National Laboratory"/>
            <person name="Hensen N."/>
            <person name="Bonometti L."/>
            <person name="Westerberg I."/>
            <person name="Brannstrom I.O."/>
            <person name="Guillou S."/>
            <person name="Cros-Aarteil S."/>
            <person name="Calhoun S."/>
            <person name="Haridas S."/>
            <person name="Kuo A."/>
            <person name="Mondo S."/>
            <person name="Pangilinan J."/>
            <person name="Riley R."/>
            <person name="Labutti K."/>
            <person name="Andreopoulos B."/>
            <person name="Lipzen A."/>
            <person name="Chen C."/>
            <person name="Yanf M."/>
            <person name="Daum C."/>
            <person name="Ng V."/>
            <person name="Clum A."/>
            <person name="Steindorff A."/>
            <person name="Ohm R."/>
            <person name="Martin F."/>
            <person name="Silar P."/>
            <person name="Natvig D."/>
            <person name="Lalanne C."/>
            <person name="Gautier V."/>
            <person name="Ament-Velasquez S.L."/>
            <person name="Kruys A."/>
            <person name="Hutchinson M.I."/>
            <person name="Powell A.J."/>
            <person name="Barry K."/>
            <person name="Miller A.N."/>
            <person name="Grigoriev I.V."/>
            <person name="Debuchy R."/>
            <person name="Gladieux P."/>
            <person name="Thoren M.H."/>
            <person name="Johannesson H."/>
        </authorList>
    </citation>
    <scope>NUCLEOTIDE SEQUENCE</scope>
    <source>
        <strain evidence="1">CBS 540.89</strain>
    </source>
</reference>
<sequence>MCQLWGRWREASPGKPHHGMASRRRPLASFREAKVLEGKLLSRLCSSACQLDHQRFSPVLSKGENLNGAHVNRQPISHCWSFTCLKRSCGFFGGFNDDEKACFARLTLCFLQDIGLIKHSLPTDLLLGVSSCLCRACVFTHLADIALHSSLAQGPVKLYAPRKAKHAAPTRPSSGTNLYMTISSSFFLYFASRLSVPRKDGDRRTIFGCRKDPVSLERNDDRGGRGTQACDNTEADEMRIISL</sequence>
<comment type="caution">
    <text evidence="1">The sequence shown here is derived from an EMBL/GenBank/DDBJ whole genome shotgun (WGS) entry which is preliminary data.</text>
</comment>
<protein>
    <submittedName>
        <fullName evidence="1">Uncharacterized protein</fullName>
    </submittedName>
</protein>
<organism evidence="1 2">
    <name type="scientific">Apiosordaria backusii</name>
    <dbReference type="NCBI Taxonomy" id="314023"/>
    <lineage>
        <taxon>Eukaryota</taxon>
        <taxon>Fungi</taxon>
        <taxon>Dikarya</taxon>
        <taxon>Ascomycota</taxon>
        <taxon>Pezizomycotina</taxon>
        <taxon>Sordariomycetes</taxon>
        <taxon>Sordariomycetidae</taxon>
        <taxon>Sordariales</taxon>
        <taxon>Lasiosphaeriaceae</taxon>
        <taxon>Apiosordaria</taxon>
    </lineage>
</organism>
<evidence type="ECO:0000313" key="1">
    <source>
        <dbReference type="EMBL" id="KAK0745365.1"/>
    </source>
</evidence>
<evidence type="ECO:0000313" key="2">
    <source>
        <dbReference type="Proteomes" id="UP001172159"/>
    </source>
</evidence>
<accession>A0AA40K4A8</accession>